<keyword evidence="3" id="KW-1185">Reference proteome</keyword>
<dbReference type="EMBL" id="JAUEPT010000001">
    <property type="protein sequence ID" value="KAK0456460.1"/>
    <property type="molecule type" value="Genomic_DNA"/>
</dbReference>
<evidence type="ECO:0000256" key="1">
    <source>
        <dbReference type="SAM" id="SignalP"/>
    </source>
</evidence>
<evidence type="ECO:0000313" key="3">
    <source>
        <dbReference type="Proteomes" id="UP001175226"/>
    </source>
</evidence>
<organism evidence="2 3">
    <name type="scientific">Armillaria borealis</name>
    <dbReference type="NCBI Taxonomy" id="47425"/>
    <lineage>
        <taxon>Eukaryota</taxon>
        <taxon>Fungi</taxon>
        <taxon>Dikarya</taxon>
        <taxon>Basidiomycota</taxon>
        <taxon>Agaricomycotina</taxon>
        <taxon>Agaricomycetes</taxon>
        <taxon>Agaricomycetidae</taxon>
        <taxon>Agaricales</taxon>
        <taxon>Marasmiineae</taxon>
        <taxon>Physalacriaceae</taxon>
        <taxon>Armillaria</taxon>
    </lineage>
</organism>
<feature type="chain" id="PRO_5041461711" evidence="1">
    <location>
        <begin position="24"/>
        <end position="238"/>
    </location>
</feature>
<reference evidence="2" key="1">
    <citation type="submission" date="2023-06" db="EMBL/GenBank/DDBJ databases">
        <authorList>
            <consortium name="Lawrence Berkeley National Laboratory"/>
            <person name="Ahrendt S."/>
            <person name="Sahu N."/>
            <person name="Indic B."/>
            <person name="Wong-Bajracharya J."/>
            <person name="Merenyi Z."/>
            <person name="Ke H.-M."/>
            <person name="Monk M."/>
            <person name="Kocsube S."/>
            <person name="Drula E."/>
            <person name="Lipzen A."/>
            <person name="Balint B."/>
            <person name="Henrissat B."/>
            <person name="Andreopoulos B."/>
            <person name="Martin F.M."/>
            <person name="Harder C.B."/>
            <person name="Rigling D."/>
            <person name="Ford K.L."/>
            <person name="Foster G.D."/>
            <person name="Pangilinan J."/>
            <person name="Papanicolaou A."/>
            <person name="Barry K."/>
            <person name="LaButti K."/>
            <person name="Viragh M."/>
            <person name="Koriabine M."/>
            <person name="Yan M."/>
            <person name="Riley R."/>
            <person name="Champramary S."/>
            <person name="Plett K.L."/>
            <person name="Tsai I.J."/>
            <person name="Slot J."/>
            <person name="Sipos G."/>
            <person name="Plett J."/>
            <person name="Nagy L.G."/>
            <person name="Grigoriev I.V."/>
        </authorList>
    </citation>
    <scope>NUCLEOTIDE SEQUENCE</scope>
    <source>
        <strain evidence="2">FPL87.14</strain>
    </source>
</reference>
<dbReference type="AlphaFoldDB" id="A0AA39K8J6"/>
<evidence type="ECO:0000313" key="2">
    <source>
        <dbReference type="EMBL" id="KAK0456460.1"/>
    </source>
</evidence>
<proteinExistence type="predicted"/>
<protein>
    <submittedName>
        <fullName evidence="2">Uncharacterized protein</fullName>
    </submittedName>
</protein>
<name>A0AA39K8J6_9AGAR</name>
<feature type="signal peptide" evidence="1">
    <location>
        <begin position="1"/>
        <end position="23"/>
    </location>
</feature>
<accession>A0AA39K8J6</accession>
<comment type="caution">
    <text evidence="2">The sequence shown here is derived from an EMBL/GenBank/DDBJ whole genome shotgun (WGS) entry which is preliminary data.</text>
</comment>
<sequence>MPAQILQLALRAILFVSLSSISAPHIHVLASPYPMPLALMNYARPGPQSMAAFSKRNDTLLPYRDVARNSILDIGDNSSNLDLCDELLTRLTVGVLNFEELVNNESLEKDRPGDYQDNCVASLNSCKGILGELNLAIAAMRPDDKGLGNYDRNDRLETTLKDVVNKTKDLLKVTAILVNNLPILGSTLGPIVYDLKCITEEILDATEDITDGLLNFIKPLLVVLCRGGLGINVLGICI</sequence>
<dbReference type="Proteomes" id="UP001175226">
    <property type="component" value="Unassembled WGS sequence"/>
</dbReference>
<gene>
    <name evidence="2" type="ORF">EV421DRAFT_61494</name>
</gene>
<keyword evidence="1" id="KW-0732">Signal</keyword>